<comment type="similarity">
    <text evidence="1">Belongs to the CoA-transferase III family.</text>
</comment>
<evidence type="ECO:0000313" key="2">
    <source>
        <dbReference type="EMBL" id="KAK7685417.1"/>
    </source>
</evidence>
<dbReference type="SUPFAM" id="SSF89796">
    <property type="entry name" value="CoA-transferase family III (CaiB/BaiF)"/>
    <property type="match status" value="1"/>
</dbReference>
<accession>A0AAW0FZ68</accession>
<dbReference type="InterPro" id="IPR044855">
    <property type="entry name" value="CoA-Trfase_III_dom3_sf"/>
</dbReference>
<dbReference type="Gene3D" id="3.30.1540.10">
    <property type="entry name" value="formyl-coa transferase, domain 3"/>
    <property type="match status" value="1"/>
</dbReference>
<keyword evidence="3" id="KW-1185">Reference proteome</keyword>
<comment type="caution">
    <text evidence="2">The sequence shown here is derived from an EMBL/GenBank/DDBJ whole genome shotgun (WGS) entry which is preliminary data.</text>
</comment>
<dbReference type="EMBL" id="JASBNA010000020">
    <property type="protein sequence ID" value="KAK7685417.1"/>
    <property type="molecule type" value="Genomic_DNA"/>
</dbReference>
<reference evidence="2 3" key="1">
    <citation type="submission" date="2022-09" db="EMBL/GenBank/DDBJ databases">
        <authorList>
            <person name="Palmer J.M."/>
        </authorList>
    </citation>
    <scope>NUCLEOTIDE SEQUENCE [LARGE SCALE GENOMIC DNA]</scope>
    <source>
        <strain evidence="2 3">DSM 7382</strain>
    </source>
</reference>
<organism evidence="2 3">
    <name type="scientific">Cerrena zonata</name>
    <dbReference type="NCBI Taxonomy" id="2478898"/>
    <lineage>
        <taxon>Eukaryota</taxon>
        <taxon>Fungi</taxon>
        <taxon>Dikarya</taxon>
        <taxon>Basidiomycota</taxon>
        <taxon>Agaricomycotina</taxon>
        <taxon>Agaricomycetes</taxon>
        <taxon>Polyporales</taxon>
        <taxon>Cerrenaceae</taxon>
        <taxon>Cerrena</taxon>
    </lineage>
</organism>
<dbReference type="AlphaFoldDB" id="A0AAW0FZ68"/>
<proteinExistence type="inferred from homology"/>
<dbReference type="GO" id="GO:0003824">
    <property type="term" value="F:catalytic activity"/>
    <property type="evidence" value="ECO:0007669"/>
    <property type="project" value="InterPro"/>
</dbReference>
<evidence type="ECO:0000256" key="1">
    <source>
        <dbReference type="ARBA" id="ARBA00008383"/>
    </source>
</evidence>
<dbReference type="Pfam" id="PF02515">
    <property type="entry name" value="CoA_transf_3"/>
    <property type="match status" value="1"/>
</dbReference>
<protein>
    <recommendedName>
        <fullName evidence="4">Alpha-methylacyl-CoA racemase</fullName>
    </recommendedName>
</protein>
<dbReference type="InterPro" id="IPR023606">
    <property type="entry name" value="CoA-Trfase_III_dom_1_sf"/>
</dbReference>
<dbReference type="PANTHER" id="PTHR48228">
    <property type="entry name" value="SUCCINYL-COA--D-CITRAMALATE COA-TRANSFERASE"/>
    <property type="match status" value="1"/>
</dbReference>
<evidence type="ECO:0000313" key="3">
    <source>
        <dbReference type="Proteomes" id="UP001385951"/>
    </source>
</evidence>
<dbReference type="Proteomes" id="UP001385951">
    <property type="component" value="Unassembled WGS sequence"/>
</dbReference>
<dbReference type="InterPro" id="IPR003673">
    <property type="entry name" value="CoA-Trfase_fam_III"/>
</dbReference>
<gene>
    <name evidence="2" type="ORF">QCA50_011280</name>
</gene>
<dbReference type="Gene3D" id="3.40.50.10540">
    <property type="entry name" value="Crotonobetainyl-coa:carnitine coa-transferase, domain 1"/>
    <property type="match status" value="1"/>
</dbReference>
<sequence>MSSETPLGGLKVIEFAGLAPGPFAGMILADWGAEVIRLDRPPSEHGNTFTGDILTRHKRSIAINLKVPSGLALAKRLIESADVLIDPFRPDVLEKLGLGPDVFLGDDGTNKRLIYARLVGFSRSGPHAHLAGHDLNYLALGGVLSLLPGTSSHPSFPLNILADFAGGGMMCAFGILIALYERNRNGGLGQVVENDMVSGARYLSTNPLLASFAHASMSNPPFADSDATSASRMHNTLDGGAPFYNLYDCADGRWMSVACIEPKFYKIFLDRFLAALPAEFLHGRTQDVSASHEQMNRDRWPQTREFFIDGFACYSREHWERVFAGSDACTFPVLSPREATRLASSSAAPFVHPNLSRSKHVPLSSNDTDVLHPGEHKDAILNELGITHGERAKLERDGAFGVQKGRPKL</sequence>
<dbReference type="InterPro" id="IPR050509">
    <property type="entry name" value="CoA-transferase_III"/>
</dbReference>
<evidence type="ECO:0008006" key="4">
    <source>
        <dbReference type="Google" id="ProtNLM"/>
    </source>
</evidence>
<name>A0AAW0FZ68_9APHY</name>
<dbReference type="PANTHER" id="PTHR48228:SF5">
    <property type="entry name" value="ALPHA-METHYLACYL-COA RACEMASE"/>
    <property type="match status" value="1"/>
</dbReference>